<dbReference type="InterPro" id="IPR036291">
    <property type="entry name" value="NAD(P)-bd_dom_sf"/>
</dbReference>
<dbReference type="InterPro" id="IPR000683">
    <property type="entry name" value="Gfo/Idh/MocA-like_OxRdtase_N"/>
</dbReference>
<dbReference type="Pfam" id="PF01408">
    <property type="entry name" value="GFO_IDH_MocA"/>
    <property type="match status" value="1"/>
</dbReference>
<dbReference type="SUPFAM" id="SSF51735">
    <property type="entry name" value="NAD(P)-binding Rossmann-fold domains"/>
    <property type="match status" value="1"/>
</dbReference>
<dbReference type="PANTHER" id="PTHR43377:SF1">
    <property type="entry name" value="BILIVERDIN REDUCTASE A"/>
    <property type="match status" value="1"/>
</dbReference>
<proteinExistence type="predicted"/>
<dbReference type="PANTHER" id="PTHR43377">
    <property type="entry name" value="BILIVERDIN REDUCTASE A"/>
    <property type="match status" value="1"/>
</dbReference>
<dbReference type="Gene3D" id="3.40.50.720">
    <property type="entry name" value="NAD(P)-binding Rossmann-like Domain"/>
    <property type="match status" value="1"/>
</dbReference>
<reference evidence="3" key="1">
    <citation type="journal article" date="2007" name="ISME J.">
        <title>Genomic plasticity in prokaryotes: the case of the square haloarchaeon.</title>
        <authorList>
            <person name="Cuadros-Orellana S."/>
            <person name="Martin-Cuadrado A.B."/>
            <person name="Legault B."/>
            <person name="D'Auria G."/>
            <person name="Zhaxybayeva O."/>
            <person name="Papke R.T."/>
            <person name="Rodriguez-Valera F."/>
        </authorList>
    </citation>
    <scope>NUCLEOTIDE SEQUENCE</scope>
</reference>
<feature type="domain" description="GFO/IDH/MocA-like oxidoreductase" evidence="2">
    <location>
        <begin position="163"/>
        <end position="235"/>
    </location>
</feature>
<dbReference type="InterPro" id="IPR051450">
    <property type="entry name" value="Gfo/Idh/MocA_Oxidoreductases"/>
</dbReference>
<evidence type="ECO:0000259" key="2">
    <source>
        <dbReference type="Pfam" id="PF22725"/>
    </source>
</evidence>
<dbReference type="Gene3D" id="3.30.360.10">
    <property type="entry name" value="Dihydrodipicolinate Reductase, domain 2"/>
    <property type="match status" value="1"/>
</dbReference>
<organism evidence="3">
    <name type="scientific">uncultured haloarchaeon</name>
    <dbReference type="NCBI Taxonomy" id="160804"/>
    <lineage>
        <taxon>Archaea</taxon>
        <taxon>Methanobacteriati</taxon>
        <taxon>Methanobacteriota</taxon>
        <taxon>Stenosarchaea group</taxon>
        <taxon>Halobacteria</taxon>
        <taxon>Halobacteriales</taxon>
        <taxon>Halobacteriaceae</taxon>
        <taxon>environmental samples</taxon>
    </lineage>
</organism>
<sequence length="327" mass="36175">MHMTSEAEPVTAGVVGVGEMGQHHARVYDTLPGVDLVGVYDDDTDRATEIAKTHRTSVMALESLLDRVDLASIVVPTQYHYEVAMQAIEHGVDILVEKPLVSDQRQGADLIEQATERGVIIQVGHIERFNPAIQTLHRVIEDEELIGIETRRLGPPRDRMIDDTVVTDLMVHDIDVALSLVDGEVESVSAMSPYASRPDAVNDYTTATLQFTDGTTVSHIASRTTQKTTRELTVTTRTKVIEVRYLDQHVEIYRKSDPAYVQDDGAVRYREQTTVEVPFVDTEEPLVNELQSFVDTVRTGGEPVVSATTGLTVVELAQQIEQEVLAT</sequence>
<dbReference type="Pfam" id="PF22725">
    <property type="entry name" value="GFO_IDH_MocA_C3"/>
    <property type="match status" value="1"/>
</dbReference>
<dbReference type="GO" id="GO:0000166">
    <property type="term" value="F:nucleotide binding"/>
    <property type="evidence" value="ECO:0007669"/>
    <property type="project" value="InterPro"/>
</dbReference>
<feature type="domain" description="Gfo/Idh/MocA-like oxidoreductase N-terminal" evidence="1">
    <location>
        <begin position="12"/>
        <end position="125"/>
    </location>
</feature>
<evidence type="ECO:0000259" key="1">
    <source>
        <dbReference type="Pfam" id="PF01408"/>
    </source>
</evidence>
<dbReference type="InterPro" id="IPR055170">
    <property type="entry name" value="GFO_IDH_MocA-like_dom"/>
</dbReference>
<protein>
    <submittedName>
        <fullName evidence="3">Probable oxidoreductase</fullName>
    </submittedName>
</protein>
<dbReference type="SUPFAM" id="SSF55347">
    <property type="entry name" value="Glyceraldehyde-3-phosphate dehydrogenase-like, C-terminal domain"/>
    <property type="match status" value="1"/>
</dbReference>
<dbReference type="EMBL" id="EF583995">
    <property type="protein sequence ID" value="ABQ76005.1"/>
    <property type="molecule type" value="Genomic_DNA"/>
</dbReference>
<dbReference type="AlphaFoldDB" id="A5YSP8"/>
<name>A5YSP8_9EURY</name>
<accession>A5YSP8</accession>
<evidence type="ECO:0000313" key="3">
    <source>
        <dbReference type="EMBL" id="ABQ76005.1"/>
    </source>
</evidence>